<dbReference type="Proteomes" id="UP000235145">
    <property type="component" value="Unassembled WGS sequence"/>
</dbReference>
<feature type="chain" id="PRO_5040392109" evidence="1">
    <location>
        <begin position="20"/>
        <end position="201"/>
    </location>
</feature>
<dbReference type="PANTHER" id="PTHR47641:SF1">
    <property type="entry name" value="GOLGI-ASSOCIATED OLFACTORY SIGNALING REGULATOR"/>
    <property type="match status" value="1"/>
</dbReference>
<dbReference type="AlphaFoldDB" id="A0A9R1UFR9"/>
<accession>A0A9R1UFR9</accession>
<name>A0A9R1UFR9_LACSA</name>
<dbReference type="PANTHER" id="PTHR47641">
    <property type="entry name" value="PERIAXIN-LIKE"/>
    <property type="match status" value="1"/>
</dbReference>
<comment type="caution">
    <text evidence="2">The sequence shown here is derived from an EMBL/GenBank/DDBJ whole genome shotgun (WGS) entry which is preliminary data.</text>
</comment>
<dbReference type="EMBL" id="NBSK02000009">
    <property type="protein sequence ID" value="KAJ0186210.1"/>
    <property type="molecule type" value="Genomic_DNA"/>
</dbReference>
<proteinExistence type="predicted"/>
<organism evidence="2 3">
    <name type="scientific">Lactuca sativa</name>
    <name type="common">Garden lettuce</name>
    <dbReference type="NCBI Taxonomy" id="4236"/>
    <lineage>
        <taxon>Eukaryota</taxon>
        <taxon>Viridiplantae</taxon>
        <taxon>Streptophyta</taxon>
        <taxon>Embryophyta</taxon>
        <taxon>Tracheophyta</taxon>
        <taxon>Spermatophyta</taxon>
        <taxon>Magnoliopsida</taxon>
        <taxon>eudicotyledons</taxon>
        <taxon>Gunneridae</taxon>
        <taxon>Pentapetalae</taxon>
        <taxon>asterids</taxon>
        <taxon>campanulids</taxon>
        <taxon>Asterales</taxon>
        <taxon>Asteraceae</taxon>
        <taxon>Cichorioideae</taxon>
        <taxon>Cichorieae</taxon>
        <taxon>Lactucinae</taxon>
        <taxon>Lactuca</taxon>
    </lineage>
</organism>
<reference evidence="2 3" key="1">
    <citation type="journal article" date="2017" name="Nat. Commun.">
        <title>Genome assembly with in vitro proximity ligation data and whole-genome triplication in lettuce.</title>
        <authorList>
            <person name="Reyes-Chin-Wo S."/>
            <person name="Wang Z."/>
            <person name="Yang X."/>
            <person name="Kozik A."/>
            <person name="Arikit S."/>
            <person name="Song C."/>
            <person name="Xia L."/>
            <person name="Froenicke L."/>
            <person name="Lavelle D.O."/>
            <person name="Truco M.J."/>
            <person name="Xia R."/>
            <person name="Zhu S."/>
            <person name="Xu C."/>
            <person name="Xu H."/>
            <person name="Xu X."/>
            <person name="Cox K."/>
            <person name="Korf I."/>
            <person name="Meyers B.C."/>
            <person name="Michelmore R.W."/>
        </authorList>
    </citation>
    <scope>NUCLEOTIDE SEQUENCE [LARGE SCALE GENOMIC DNA]</scope>
    <source>
        <strain evidence="3">cv. Salinas</strain>
        <tissue evidence="2">Seedlings</tissue>
    </source>
</reference>
<evidence type="ECO:0000256" key="1">
    <source>
        <dbReference type="SAM" id="SignalP"/>
    </source>
</evidence>
<keyword evidence="3" id="KW-1185">Reference proteome</keyword>
<keyword evidence="1" id="KW-0732">Signal</keyword>
<evidence type="ECO:0000313" key="2">
    <source>
        <dbReference type="EMBL" id="KAJ0186210.1"/>
    </source>
</evidence>
<protein>
    <submittedName>
        <fullName evidence="2">Uncharacterized protein</fullName>
    </submittedName>
</protein>
<feature type="signal peptide" evidence="1">
    <location>
        <begin position="1"/>
        <end position="19"/>
    </location>
</feature>
<evidence type="ECO:0000313" key="3">
    <source>
        <dbReference type="Proteomes" id="UP000235145"/>
    </source>
</evidence>
<sequence>MGRSHLNSVILILFSVSLASFSGNIIAEARKLAEIPELPVVPKPELPVVPKPEIPVLPKPELPVLPKPEIPVLPKPELPVLPKPELPEVPKPDVPVVPKPAEVPEFPKPTFPVIPKPTLPELPKDFPIPSHHEDDSICLSNSPSSKIGERLWSDGMAAMINLFVYTFGNNIDKMLKTDQEARLNQTSPSNMTKISLPFYCP</sequence>
<gene>
    <name evidence="2" type="ORF">LSAT_V11C900502540</name>
</gene>